<feature type="DNA-binding region" description="OmpR/PhoB-type" evidence="7">
    <location>
        <begin position="128"/>
        <end position="222"/>
    </location>
</feature>
<keyword evidence="2" id="KW-0902">Two-component regulatory system</keyword>
<dbReference type="PANTHER" id="PTHR48111:SF38">
    <property type="entry name" value="TWO-COMPONENT RESPONSE REGULATOR"/>
    <property type="match status" value="1"/>
</dbReference>
<dbReference type="SUPFAM" id="SSF52172">
    <property type="entry name" value="CheY-like"/>
    <property type="match status" value="1"/>
</dbReference>
<dbReference type="Gene3D" id="1.10.10.10">
    <property type="entry name" value="Winged helix-like DNA-binding domain superfamily/Winged helix DNA-binding domain"/>
    <property type="match status" value="1"/>
</dbReference>
<dbReference type="EMBL" id="JACRUO010000001">
    <property type="protein sequence ID" value="MBD3689308.1"/>
    <property type="molecule type" value="Genomic_DNA"/>
</dbReference>
<evidence type="ECO:0000256" key="4">
    <source>
        <dbReference type="ARBA" id="ARBA00023125"/>
    </source>
</evidence>
<dbReference type="Pfam" id="PF00486">
    <property type="entry name" value="Trans_reg_C"/>
    <property type="match status" value="1"/>
</dbReference>
<dbReference type="Gene3D" id="3.40.50.2300">
    <property type="match status" value="1"/>
</dbReference>
<dbReference type="PROSITE" id="PS51755">
    <property type="entry name" value="OMPR_PHOB"/>
    <property type="match status" value="1"/>
</dbReference>
<evidence type="ECO:0000313" key="10">
    <source>
        <dbReference type="EMBL" id="MBD3689308.1"/>
    </source>
</evidence>
<dbReference type="CDD" id="cd17624">
    <property type="entry name" value="REC_OmpR_PmrA-like"/>
    <property type="match status" value="1"/>
</dbReference>
<keyword evidence="1 6" id="KW-0597">Phosphoprotein</keyword>
<sequence length="223" mass="25294">MSERILVVEDEPGISSFLEKGLRAADYDVTIVDRGREAIRQIIDHAYDLMLLDIGLPDIDGFEVLEHVRGQGYQLPIIVLTARTSVDDTVQGLNQGADDYVPKPFRLEELIARIRLQLRKASGSVDSDDVLEAGDIRLELRTHRVFVADEAVELTPREFTMLQAFIEHPGQVLTRTQLLDLVWGFDYDPGSNVVDVYVRYLRLKIGMKRIVTVRGIGYRLDLD</sequence>
<name>A0A8I0GAN7_9ACTO</name>
<proteinExistence type="predicted"/>
<evidence type="ECO:0000256" key="1">
    <source>
        <dbReference type="ARBA" id="ARBA00022553"/>
    </source>
</evidence>
<evidence type="ECO:0000259" key="9">
    <source>
        <dbReference type="PROSITE" id="PS51755"/>
    </source>
</evidence>
<dbReference type="GO" id="GO:0000156">
    <property type="term" value="F:phosphorelay response regulator activity"/>
    <property type="evidence" value="ECO:0007669"/>
    <property type="project" value="TreeGrafter"/>
</dbReference>
<evidence type="ECO:0000256" key="7">
    <source>
        <dbReference type="PROSITE-ProRule" id="PRU01091"/>
    </source>
</evidence>
<feature type="domain" description="Response regulatory" evidence="8">
    <location>
        <begin position="4"/>
        <end position="118"/>
    </location>
</feature>
<protein>
    <submittedName>
        <fullName evidence="10">Response regulator transcription factor</fullName>
    </submittedName>
</protein>
<evidence type="ECO:0000256" key="3">
    <source>
        <dbReference type="ARBA" id="ARBA00023015"/>
    </source>
</evidence>
<evidence type="ECO:0000256" key="5">
    <source>
        <dbReference type="ARBA" id="ARBA00023163"/>
    </source>
</evidence>
<keyword evidence="4 7" id="KW-0238">DNA-binding</keyword>
<dbReference type="Gene3D" id="6.10.250.690">
    <property type="match status" value="1"/>
</dbReference>
<accession>A0A8I0GAN7</accession>
<dbReference type="Pfam" id="PF00072">
    <property type="entry name" value="Response_reg"/>
    <property type="match status" value="1"/>
</dbReference>
<dbReference type="FunFam" id="1.10.10.10:FF:000005">
    <property type="entry name" value="Two-component system response regulator"/>
    <property type="match status" value="1"/>
</dbReference>
<evidence type="ECO:0000313" key="11">
    <source>
        <dbReference type="Proteomes" id="UP000627538"/>
    </source>
</evidence>
<dbReference type="InterPro" id="IPR001789">
    <property type="entry name" value="Sig_transdc_resp-reg_receiver"/>
</dbReference>
<keyword evidence="5" id="KW-0804">Transcription</keyword>
<dbReference type="AlphaFoldDB" id="A0A8I0GAN7"/>
<dbReference type="PANTHER" id="PTHR48111">
    <property type="entry name" value="REGULATOR OF RPOS"/>
    <property type="match status" value="1"/>
</dbReference>
<dbReference type="InterPro" id="IPR001867">
    <property type="entry name" value="OmpR/PhoB-type_DNA-bd"/>
</dbReference>
<reference evidence="10 11" key="1">
    <citation type="submission" date="2020-08" db="EMBL/GenBank/DDBJ databases">
        <title>Winkia gen. nov., sp. nov., isolated from faeces of the Anser albifrons in China.</title>
        <authorList>
            <person name="Liu Q."/>
        </authorList>
    </citation>
    <scope>NUCLEOTIDE SEQUENCE [LARGE SCALE GENOMIC DNA]</scope>
    <source>
        <strain evidence="10 11">C62</strain>
    </source>
</reference>
<dbReference type="GO" id="GO:0000976">
    <property type="term" value="F:transcription cis-regulatory region binding"/>
    <property type="evidence" value="ECO:0007669"/>
    <property type="project" value="TreeGrafter"/>
</dbReference>
<dbReference type="SMART" id="SM00862">
    <property type="entry name" value="Trans_reg_C"/>
    <property type="match status" value="1"/>
</dbReference>
<dbReference type="RefSeq" id="WP_191071367.1">
    <property type="nucleotide sequence ID" value="NZ_CP060506.1"/>
</dbReference>
<organism evidence="10 11">
    <name type="scientific">Nanchangia anserum</name>
    <dbReference type="NCBI Taxonomy" id="2692125"/>
    <lineage>
        <taxon>Bacteria</taxon>
        <taxon>Bacillati</taxon>
        <taxon>Actinomycetota</taxon>
        <taxon>Actinomycetes</taxon>
        <taxon>Actinomycetales</taxon>
        <taxon>Actinomycetaceae</taxon>
        <taxon>Nanchangia</taxon>
    </lineage>
</organism>
<feature type="modified residue" description="4-aspartylphosphate" evidence="6">
    <location>
        <position position="53"/>
    </location>
</feature>
<dbReference type="PROSITE" id="PS50110">
    <property type="entry name" value="RESPONSE_REGULATORY"/>
    <property type="match status" value="1"/>
</dbReference>
<dbReference type="CDD" id="cd00383">
    <property type="entry name" value="trans_reg_C"/>
    <property type="match status" value="1"/>
</dbReference>
<dbReference type="InterPro" id="IPR039420">
    <property type="entry name" value="WalR-like"/>
</dbReference>
<keyword evidence="11" id="KW-1185">Reference proteome</keyword>
<evidence type="ECO:0000256" key="6">
    <source>
        <dbReference type="PROSITE-ProRule" id="PRU00169"/>
    </source>
</evidence>
<dbReference type="GO" id="GO:0006355">
    <property type="term" value="P:regulation of DNA-templated transcription"/>
    <property type="evidence" value="ECO:0007669"/>
    <property type="project" value="InterPro"/>
</dbReference>
<comment type="caution">
    <text evidence="10">The sequence shown here is derived from an EMBL/GenBank/DDBJ whole genome shotgun (WGS) entry which is preliminary data.</text>
</comment>
<dbReference type="GO" id="GO:0032993">
    <property type="term" value="C:protein-DNA complex"/>
    <property type="evidence" value="ECO:0007669"/>
    <property type="project" value="TreeGrafter"/>
</dbReference>
<keyword evidence="3" id="KW-0805">Transcription regulation</keyword>
<evidence type="ECO:0000259" key="8">
    <source>
        <dbReference type="PROSITE" id="PS50110"/>
    </source>
</evidence>
<dbReference type="InterPro" id="IPR036388">
    <property type="entry name" value="WH-like_DNA-bd_sf"/>
</dbReference>
<evidence type="ECO:0000256" key="2">
    <source>
        <dbReference type="ARBA" id="ARBA00023012"/>
    </source>
</evidence>
<dbReference type="SMART" id="SM00448">
    <property type="entry name" value="REC"/>
    <property type="match status" value="1"/>
</dbReference>
<dbReference type="InterPro" id="IPR011006">
    <property type="entry name" value="CheY-like_superfamily"/>
</dbReference>
<dbReference type="Proteomes" id="UP000627538">
    <property type="component" value="Unassembled WGS sequence"/>
</dbReference>
<dbReference type="GO" id="GO:0005829">
    <property type="term" value="C:cytosol"/>
    <property type="evidence" value="ECO:0007669"/>
    <property type="project" value="TreeGrafter"/>
</dbReference>
<feature type="domain" description="OmpR/PhoB-type" evidence="9">
    <location>
        <begin position="128"/>
        <end position="222"/>
    </location>
</feature>
<gene>
    <name evidence="10" type="ORF">H8R10_03560</name>
</gene>